<dbReference type="AlphaFoldDB" id="A0A1G7XT33"/>
<evidence type="ECO:0000313" key="2">
    <source>
        <dbReference type="Proteomes" id="UP000199623"/>
    </source>
</evidence>
<organism evidence="1 2">
    <name type="scientific">Lentzea fradiae</name>
    <dbReference type="NCBI Taxonomy" id="200378"/>
    <lineage>
        <taxon>Bacteria</taxon>
        <taxon>Bacillati</taxon>
        <taxon>Actinomycetota</taxon>
        <taxon>Actinomycetes</taxon>
        <taxon>Pseudonocardiales</taxon>
        <taxon>Pseudonocardiaceae</taxon>
        <taxon>Lentzea</taxon>
    </lineage>
</organism>
<gene>
    <name evidence="1" type="ORF">SAMN05216553_112208</name>
</gene>
<dbReference type="Proteomes" id="UP000199623">
    <property type="component" value="Unassembled WGS sequence"/>
</dbReference>
<evidence type="ECO:0000313" key="1">
    <source>
        <dbReference type="EMBL" id="SDG87291.1"/>
    </source>
</evidence>
<sequence length="254" mass="28914">MCYGVATALTGYPSDMIRIGTSGWRYPEWRDGFYRGVPQRLWLSHLASRVGSIEINSSFYRLQPPEYYRKWAAQTPPDFVFAVKGPKLVTHVKRLRHVDDALRTFLASLSLGAKQGPLLWQLPPSLRFDAGLVQDFLAVLPPGRHAFEPRHESFRTDAYFDLLRAHNVAHVVSDAPTFPCIDAVTADFAYLRLHGHDELYISSYSDEQLGEWARKIHDWDRDTYVYFDNTMQGAATTNAETLARLLGSPIPSHM</sequence>
<dbReference type="Gene3D" id="3.20.20.410">
    <property type="entry name" value="Protein of unknown function UPF0759"/>
    <property type="match status" value="1"/>
</dbReference>
<protein>
    <submittedName>
        <fullName evidence="1">Uncharacterized conserved protein YecE, DUF72 family</fullName>
    </submittedName>
</protein>
<name>A0A1G7XT33_9PSEU</name>
<accession>A0A1G7XT33</accession>
<dbReference type="PANTHER" id="PTHR30348">
    <property type="entry name" value="UNCHARACTERIZED PROTEIN YECE"/>
    <property type="match status" value="1"/>
</dbReference>
<keyword evidence="2" id="KW-1185">Reference proteome</keyword>
<dbReference type="PANTHER" id="PTHR30348:SF4">
    <property type="entry name" value="DUF72 DOMAIN-CONTAINING PROTEIN"/>
    <property type="match status" value="1"/>
</dbReference>
<proteinExistence type="predicted"/>
<dbReference type="InterPro" id="IPR036520">
    <property type="entry name" value="UPF0759_sf"/>
</dbReference>
<dbReference type="InterPro" id="IPR002763">
    <property type="entry name" value="DUF72"/>
</dbReference>
<dbReference type="STRING" id="200378.SAMN05216553_112208"/>
<dbReference type="EMBL" id="FNCC01000012">
    <property type="protein sequence ID" value="SDG87291.1"/>
    <property type="molecule type" value="Genomic_DNA"/>
</dbReference>
<dbReference type="SUPFAM" id="SSF117396">
    <property type="entry name" value="TM1631-like"/>
    <property type="match status" value="1"/>
</dbReference>
<reference evidence="2" key="1">
    <citation type="submission" date="2016-10" db="EMBL/GenBank/DDBJ databases">
        <authorList>
            <person name="Varghese N."/>
            <person name="Submissions S."/>
        </authorList>
    </citation>
    <scope>NUCLEOTIDE SEQUENCE [LARGE SCALE GENOMIC DNA]</scope>
    <source>
        <strain evidence="2">CGMCC 4.3506</strain>
    </source>
</reference>
<dbReference type="Pfam" id="PF01904">
    <property type="entry name" value="DUF72"/>
    <property type="match status" value="1"/>
</dbReference>